<dbReference type="EMBL" id="BARU01010265">
    <property type="protein sequence ID" value="GAH46283.1"/>
    <property type="molecule type" value="Genomic_DNA"/>
</dbReference>
<accession>X1HLU2</accession>
<feature type="non-terminal residue" evidence="1">
    <location>
        <position position="1"/>
    </location>
</feature>
<evidence type="ECO:0000313" key="1">
    <source>
        <dbReference type="EMBL" id="GAH46283.1"/>
    </source>
</evidence>
<dbReference type="AlphaFoldDB" id="X1HLU2"/>
<organism evidence="1">
    <name type="scientific">marine sediment metagenome</name>
    <dbReference type="NCBI Taxonomy" id="412755"/>
    <lineage>
        <taxon>unclassified sequences</taxon>
        <taxon>metagenomes</taxon>
        <taxon>ecological metagenomes</taxon>
    </lineage>
</organism>
<proteinExistence type="predicted"/>
<comment type="caution">
    <text evidence="1">The sequence shown here is derived from an EMBL/GenBank/DDBJ whole genome shotgun (WGS) entry which is preliminary data.</text>
</comment>
<sequence length="47" mass="5236">CNKVRGFSFAVGDLLQLYIATGSAPNACFAENLRIYGHYDYGFINNM</sequence>
<protein>
    <submittedName>
        <fullName evidence="1">Uncharacterized protein</fullName>
    </submittedName>
</protein>
<gene>
    <name evidence="1" type="ORF">S03H2_19623</name>
</gene>
<reference evidence="1" key="1">
    <citation type="journal article" date="2014" name="Front. Microbiol.">
        <title>High frequency of phylogenetically diverse reductive dehalogenase-homologous genes in deep subseafloor sedimentary metagenomes.</title>
        <authorList>
            <person name="Kawai M."/>
            <person name="Futagami T."/>
            <person name="Toyoda A."/>
            <person name="Takaki Y."/>
            <person name="Nishi S."/>
            <person name="Hori S."/>
            <person name="Arai W."/>
            <person name="Tsubouchi T."/>
            <person name="Morono Y."/>
            <person name="Uchiyama I."/>
            <person name="Ito T."/>
            <person name="Fujiyama A."/>
            <person name="Inagaki F."/>
            <person name="Takami H."/>
        </authorList>
    </citation>
    <scope>NUCLEOTIDE SEQUENCE</scope>
    <source>
        <strain evidence="1">Expedition CK06-06</strain>
    </source>
</reference>
<name>X1HLU2_9ZZZZ</name>